<protein>
    <submittedName>
        <fullName evidence="2">FkbM family methyltransferase</fullName>
    </submittedName>
</protein>
<proteinExistence type="predicted"/>
<gene>
    <name evidence="2" type="ORF">LTT95_16790</name>
</gene>
<dbReference type="GO" id="GO:0008168">
    <property type="term" value="F:methyltransferase activity"/>
    <property type="evidence" value="ECO:0007669"/>
    <property type="project" value="UniProtKB-KW"/>
</dbReference>
<evidence type="ECO:0000259" key="1">
    <source>
        <dbReference type="Pfam" id="PF05050"/>
    </source>
</evidence>
<organism evidence="2 3">
    <name type="scientific">Luteimonas fraxinea</name>
    <dbReference type="NCBI Taxonomy" id="2901869"/>
    <lineage>
        <taxon>Bacteria</taxon>
        <taxon>Pseudomonadati</taxon>
        <taxon>Pseudomonadota</taxon>
        <taxon>Gammaproteobacteria</taxon>
        <taxon>Lysobacterales</taxon>
        <taxon>Lysobacteraceae</taxon>
        <taxon>Luteimonas</taxon>
    </lineage>
</organism>
<dbReference type="Proteomes" id="UP001430360">
    <property type="component" value="Unassembled WGS sequence"/>
</dbReference>
<dbReference type="InterPro" id="IPR006342">
    <property type="entry name" value="FkbM_mtfrase"/>
</dbReference>
<dbReference type="InterPro" id="IPR029063">
    <property type="entry name" value="SAM-dependent_MTases_sf"/>
</dbReference>
<name>A0ABS8UIT4_9GAMM</name>
<keyword evidence="3" id="KW-1185">Reference proteome</keyword>
<sequence>MTFVSYAQNFEDLMLHRALGDIENGFYVDVGAQHAVRDSVTAVFYARGWSGINIEPIPKWKRLLDRLRPRDINLQLAVDPRADELEIYEVPGGLSTVVRAYADGHRAQGKSVRPRRVAAARLDAILDAHAGPDIHFLKIDVEGAERAVLESLSLERFRPWILVIEATRPGTPEVALHEWEPLVTGAGYQRVYWDGLNVFYIADEHMSRAVAFASPPNVFDSVQHAETIRTITRFARRAEIAKHRRAGTERALDTTALELVRARDQVCELEAWNSDLVQQGRRALALRHQQASEVTMLRAQAGRIGALEHELSTLRGSSSWLLTAPLRLAVSVLRREVGLVDAAKRSVRGVVRLVWSRIRHRTALAQRLQRMAGVHPRVFRWLQHAATQGQPGAGDHPTFEGLSADARLVFQRLQTQSVSGRA</sequence>
<dbReference type="RefSeq" id="WP_232137953.1">
    <property type="nucleotide sequence ID" value="NZ_CP089507.1"/>
</dbReference>
<reference evidence="2" key="1">
    <citation type="submission" date="2021-12" db="EMBL/GenBank/DDBJ databases">
        <authorList>
            <person name="Ulrich A."/>
        </authorList>
    </citation>
    <scope>NUCLEOTIDE SEQUENCE</scope>
    <source>
        <strain evidence="2">A1P009</strain>
    </source>
</reference>
<keyword evidence="2" id="KW-0808">Transferase</keyword>
<dbReference type="SUPFAM" id="SSF53335">
    <property type="entry name" value="S-adenosyl-L-methionine-dependent methyltransferases"/>
    <property type="match status" value="1"/>
</dbReference>
<reference evidence="2" key="2">
    <citation type="journal article" date="2022" name="Syst. Appl. Microbiol.">
        <title>Physiological and genomic characterisation of Luteimonas fraxinea sp. nov., a bacterial species associated with trees tolerant to ash dieback.</title>
        <authorList>
            <person name="Ulrich K."/>
            <person name="Becker R."/>
            <person name="Behrendt U."/>
            <person name="Kube M."/>
            <person name="Schneck V."/>
            <person name="Ulrich A."/>
        </authorList>
    </citation>
    <scope>NUCLEOTIDE SEQUENCE</scope>
    <source>
        <strain evidence="2">A1P009</strain>
    </source>
</reference>
<evidence type="ECO:0000313" key="3">
    <source>
        <dbReference type="Proteomes" id="UP001430360"/>
    </source>
</evidence>
<dbReference type="EMBL" id="JAJQKU010000007">
    <property type="protein sequence ID" value="MCD9098598.1"/>
    <property type="molecule type" value="Genomic_DNA"/>
</dbReference>
<dbReference type="NCBIfam" id="TIGR01444">
    <property type="entry name" value="fkbM_fam"/>
    <property type="match status" value="1"/>
</dbReference>
<evidence type="ECO:0000313" key="2">
    <source>
        <dbReference type="EMBL" id="MCD9098598.1"/>
    </source>
</evidence>
<comment type="caution">
    <text evidence="2">The sequence shown here is derived from an EMBL/GenBank/DDBJ whole genome shotgun (WGS) entry which is preliminary data.</text>
</comment>
<dbReference type="Gene3D" id="3.40.50.150">
    <property type="entry name" value="Vaccinia Virus protein VP39"/>
    <property type="match status" value="1"/>
</dbReference>
<dbReference type="GO" id="GO:0032259">
    <property type="term" value="P:methylation"/>
    <property type="evidence" value="ECO:0007669"/>
    <property type="project" value="UniProtKB-KW"/>
</dbReference>
<dbReference type="Pfam" id="PF05050">
    <property type="entry name" value="Methyltransf_21"/>
    <property type="match status" value="1"/>
</dbReference>
<accession>A0ABS8UIT4</accession>
<feature type="domain" description="Methyltransferase FkbM" evidence="1">
    <location>
        <begin position="29"/>
        <end position="189"/>
    </location>
</feature>
<keyword evidence="2" id="KW-0489">Methyltransferase</keyword>